<dbReference type="SUPFAM" id="SSF110849">
    <property type="entry name" value="ParB/Sulfiredoxin"/>
    <property type="match status" value="1"/>
</dbReference>
<gene>
    <name evidence="1" type="ORF">J4N46_10490</name>
</gene>
<dbReference type="InterPro" id="IPR036086">
    <property type="entry name" value="ParB/Sulfiredoxin_sf"/>
</dbReference>
<organism evidence="1 2">
    <name type="scientific">Capnocytophaga bilenii</name>
    <dbReference type="NCBI Taxonomy" id="2819369"/>
    <lineage>
        <taxon>Bacteria</taxon>
        <taxon>Pseudomonadati</taxon>
        <taxon>Bacteroidota</taxon>
        <taxon>Flavobacteriia</taxon>
        <taxon>Flavobacteriales</taxon>
        <taxon>Flavobacteriaceae</taxon>
        <taxon>Capnocytophaga</taxon>
    </lineage>
</organism>
<name>A0ABS3PZR4_9FLAO</name>
<protein>
    <recommendedName>
        <fullName evidence="3">ParB/Sulfiredoxin domain-containing protein</fullName>
    </recommendedName>
</protein>
<sequence>MAGHHRFEALKRLKHKTVPVKYANEDYPTEADAIRYAKEISNANRTLEEPYEHAAIYRKYREEGYSEKDINKKSALEGKNRFYILNLSWLNSKSATMSSLVQFSQTQSKDDKAVSRKYL</sequence>
<reference evidence="1 2" key="1">
    <citation type="submission" date="2021-03" db="EMBL/GenBank/DDBJ databases">
        <title>Isolation and description of Capnocytophaga bilenii sp. nov., a novel Capnocytophaga species, isolated from a gingivitis subject.</title>
        <authorList>
            <person name="Antezack A."/>
            <person name="Monnet-Corti V."/>
            <person name="La Scola B."/>
        </authorList>
    </citation>
    <scope>NUCLEOTIDE SEQUENCE [LARGE SCALE GENOMIC DNA]</scope>
    <source>
        <strain evidence="1 2">Marseille-Q4570</strain>
    </source>
</reference>
<dbReference type="Proteomes" id="UP000681610">
    <property type="component" value="Unassembled WGS sequence"/>
</dbReference>
<evidence type="ECO:0008006" key="3">
    <source>
        <dbReference type="Google" id="ProtNLM"/>
    </source>
</evidence>
<dbReference type="RefSeq" id="WP_208059240.1">
    <property type="nucleotide sequence ID" value="NZ_JAGDYP010000008.1"/>
</dbReference>
<dbReference type="EMBL" id="JAGDYP010000008">
    <property type="protein sequence ID" value="MBO1884826.1"/>
    <property type="molecule type" value="Genomic_DNA"/>
</dbReference>
<proteinExistence type="predicted"/>
<evidence type="ECO:0000313" key="1">
    <source>
        <dbReference type="EMBL" id="MBO1884826.1"/>
    </source>
</evidence>
<accession>A0ABS3PZR4</accession>
<keyword evidence="2" id="KW-1185">Reference proteome</keyword>
<comment type="caution">
    <text evidence="1">The sequence shown here is derived from an EMBL/GenBank/DDBJ whole genome shotgun (WGS) entry which is preliminary data.</text>
</comment>
<evidence type="ECO:0000313" key="2">
    <source>
        <dbReference type="Proteomes" id="UP000681610"/>
    </source>
</evidence>